<dbReference type="OrthoDB" id="3634075at2"/>
<name>A0A0H3DC29_AMYMU</name>
<reference evidence="2 3" key="1">
    <citation type="journal article" date="2010" name="Cell Res.">
        <title>Complete genome sequence of the rifamycin SV-producing Amycolatopsis mediterranei U32 revealed its genetic characteristics in phylogeny and metabolism.</title>
        <authorList>
            <person name="Zhao W."/>
            <person name="Zhong Y."/>
            <person name="Yuan H."/>
            <person name="Wang J."/>
            <person name="Zheng H."/>
            <person name="Wang Y."/>
            <person name="Cen X."/>
            <person name="Xu F."/>
            <person name="Bai J."/>
            <person name="Han X."/>
            <person name="Lu G."/>
            <person name="Zhu Y."/>
            <person name="Shao Z."/>
            <person name="Yan H."/>
            <person name="Li C."/>
            <person name="Peng N."/>
            <person name="Zhang Z."/>
            <person name="Zhang Y."/>
            <person name="Lin W."/>
            <person name="Fan Y."/>
            <person name="Qin Z."/>
            <person name="Hu Y."/>
            <person name="Zhu B."/>
            <person name="Wang S."/>
            <person name="Ding X."/>
            <person name="Zhao G.P."/>
        </authorList>
    </citation>
    <scope>NUCLEOTIDE SEQUENCE [LARGE SCALE GENOMIC DNA]</scope>
    <source>
        <strain evidence="3">U-32</strain>
    </source>
</reference>
<evidence type="ECO:0000313" key="3">
    <source>
        <dbReference type="Proteomes" id="UP000000328"/>
    </source>
</evidence>
<feature type="compositionally biased region" description="Polar residues" evidence="1">
    <location>
        <begin position="56"/>
        <end position="66"/>
    </location>
</feature>
<dbReference type="Proteomes" id="UP000000328">
    <property type="component" value="Chromosome"/>
</dbReference>
<dbReference type="HOGENOM" id="CLU_2566310_0_0_11"/>
<feature type="region of interest" description="Disordered" evidence="1">
    <location>
        <begin position="46"/>
        <end position="81"/>
    </location>
</feature>
<protein>
    <submittedName>
        <fullName evidence="2">Uncharacterized protein</fullName>
    </submittedName>
</protein>
<proteinExistence type="predicted"/>
<organism evidence="2 3">
    <name type="scientific">Amycolatopsis mediterranei (strain U-32)</name>
    <dbReference type="NCBI Taxonomy" id="749927"/>
    <lineage>
        <taxon>Bacteria</taxon>
        <taxon>Bacillati</taxon>
        <taxon>Actinomycetota</taxon>
        <taxon>Actinomycetes</taxon>
        <taxon>Pseudonocardiales</taxon>
        <taxon>Pseudonocardiaceae</taxon>
        <taxon>Amycolatopsis</taxon>
    </lineage>
</organism>
<feature type="compositionally biased region" description="Acidic residues" evidence="1">
    <location>
        <begin position="67"/>
        <end position="81"/>
    </location>
</feature>
<evidence type="ECO:0000313" key="2">
    <source>
        <dbReference type="EMBL" id="ADJ48515.1"/>
    </source>
</evidence>
<evidence type="ECO:0000256" key="1">
    <source>
        <dbReference type="SAM" id="MobiDB-lite"/>
    </source>
</evidence>
<dbReference type="RefSeq" id="WP_013228561.1">
    <property type="nucleotide sequence ID" value="NC_014318.1"/>
</dbReference>
<sequence length="81" mass="8579">MTTAELPLIDADKRFVLGPPLGWTPTSEPVSDTDVTPFGLTLRTAPNSLRGAKKGGTQSVTEITSDGNEEDADVSFDVNDD</sequence>
<dbReference type="AlphaFoldDB" id="A0A0H3DC29"/>
<gene>
    <name evidence="2" type="ordered locus">AMED_6791</name>
</gene>
<dbReference type="GeneID" id="92874442"/>
<dbReference type="KEGG" id="amd:AMED_6791"/>
<dbReference type="EMBL" id="CP002000">
    <property type="protein sequence ID" value="ADJ48515.1"/>
    <property type="molecule type" value="Genomic_DNA"/>
</dbReference>
<accession>A0A0H3DC29</accession>